<dbReference type="GO" id="GO:0006062">
    <property type="term" value="P:sorbitol catabolic process"/>
    <property type="evidence" value="ECO:0007669"/>
    <property type="project" value="TreeGrafter"/>
</dbReference>
<evidence type="ECO:0000256" key="4">
    <source>
        <dbReference type="ARBA" id="ARBA00022723"/>
    </source>
</evidence>
<evidence type="ECO:0000256" key="6">
    <source>
        <dbReference type="ARBA" id="ARBA00023002"/>
    </source>
</evidence>
<evidence type="ECO:0000256" key="8">
    <source>
        <dbReference type="ARBA" id="ARBA00038954"/>
    </source>
</evidence>
<dbReference type="PANTHER" id="PTHR43161:SF12">
    <property type="entry name" value="L-ARABINITOL 4-DEHYDROGENASE"/>
    <property type="match status" value="1"/>
</dbReference>
<evidence type="ECO:0000313" key="13">
    <source>
        <dbReference type="EMBL" id="PMD43530.1"/>
    </source>
</evidence>
<dbReference type="InterPro" id="IPR036291">
    <property type="entry name" value="NAD(P)-bd_dom_sf"/>
</dbReference>
<reference evidence="13 14" key="1">
    <citation type="submission" date="2016-04" db="EMBL/GenBank/DDBJ databases">
        <title>A degradative enzymes factory behind the ericoid mycorrhizal symbiosis.</title>
        <authorList>
            <consortium name="DOE Joint Genome Institute"/>
            <person name="Martino E."/>
            <person name="Morin E."/>
            <person name="Grelet G."/>
            <person name="Kuo A."/>
            <person name="Kohler A."/>
            <person name="Daghino S."/>
            <person name="Barry K."/>
            <person name="Choi C."/>
            <person name="Cichocki N."/>
            <person name="Clum A."/>
            <person name="Copeland A."/>
            <person name="Hainaut M."/>
            <person name="Haridas S."/>
            <person name="Labutti K."/>
            <person name="Lindquist E."/>
            <person name="Lipzen A."/>
            <person name="Khouja H.-R."/>
            <person name="Murat C."/>
            <person name="Ohm R."/>
            <person name="Olson A."/>
            <person name="Spatafora J."/>
            <person name="Veneault-Fourrey C."/>
            <person name="Henrissat B."/>
            <person name="Grigoriev I."/>
            <person name="Martin F."/>
            <person name="Perotto S."/>
        </authorList>
    </citation>
    <scope>NUCLEOTIDE SEQUENCE [LARGE SCALE GENOMIC DNA]</scope>
    <source>
        <strain evidence="13 14">F</strain>
    </source>
</reference>
<dbReference type="PANTHER" id="PTHR43161">
    <property type="entry name" value="SORBITOL DEHYDROGENASE"/>
    <property type="match status" value="1"/>
</dbReference>
<feature type="domain" description="Alcohol dehydrogenase-like C-terminal" evidence="11">
    <location>
        <begin position="190"/>
        <end position="321"/>
    </location>
</feature>
<dbReference type="Pfam" id="PF08240">
    <property type="entry name" value="ADH_N"/>
    <property type="match status" value="1"/>
</dbReference>
<evidence type="ECO:0000313" key="14">
    <source>
        <dbReference type="Proteomes" id="UP000235786"/>
    </source>
</evidence>
<dbReference type="GO" id="GO:0003939">
    <property type="term" value="F:L-iditol 2-dehydrogenase (NAD+) activity"/>
    <property type="evidence" value="ECO:0007669"/>
    <property type="project" value="TreeGrafter"/>
</dbReference>
<dbReference type="SUPFAM" id="SSF51735">
    <property type="entry name" value="NAD(P)-binding Rossmann-fold domains"/>
    <property type="match status" value="1"/>
</dbReference>
<dbReference type="Gene3D" id="3.90.180.10">
    <property type="entry name" value="Medium-chain alcohol dehydrogenases, catalytic domain"/>
    <property type="match status" value="1"/>
</dbReference>
<dbReference type="OrthoDB" id="2148442at2759"/>
<evidence type="ECO:0000259" key="11">
    <source>
        <dbReference type="Pfam" id="PF00107"/>
    </source>
</evidence>
<evidence type="ECO:0000256" key="5">
    <source>
        <dbReference type="ARBA" id="ARBA00022833"/>
    </source>
</evidence>
<dbReference type="InterPro" id="IPR013149">
    <property type="entry name" value="ADH-like_C"/>
</dbReference>
<keyword evidence="5" id="KW-0862">Zinc</keyword>
<evidence type="ECO:0000259" key="12">
    <source>
        <dbReference type="Pfam" id="PF08240"/>
    </source>
</evidence>
<dbReference type="STRING" id="1149755.A0A2J6RYE0"/>
<feature type="domain" description="Alcohol dehydrogenase-like N-terminal" evidence="12">
    <location>
        <begin position="38"/>
        <end position="152"/>
    </location>
</feature>
<dbReference type="Pfam" id="PF00107">
    <property type="entry name" value="ADH_zinc_N"/>
    <property type="match status" value="1"/>
</dbReference>
<keyword evidence="4" id="KW-0479">Metal-binding</keyword>
<evidence type="ECO:0000256" key="7">
    <source>
        <dbReference type="ARBA" id="ARBA00023027"/>
    </source>
</evidence>
<keyword evidence="6" id="KW-0560">Oxidoreductase</keyword>
<comment type="subunit">
    <text evidence="3">Homotetramer.</text>
</comment>
<dbReference type="EMBL" id="KZ613942">
    <property type="protein sequence ID" value="PMD43530.1"/>
    <property type="molecule type" value="Genomic_DNA"/>
</dbReference>
<dbReference type="InterPro" id="IPR011032">
    <property type="entry name" value="GroES-like_sf"/>
</dbReference>
<proteinExistence type="inferred from homology"/>
<dbReference type="Proteomes" id="UP000235786">
    <property type="component" value="Unassembled WGS sequence"/>
</dbReference>
<keyword evidence="7" id="KW-0520">NAD</keyword>
<organism evidence="13 14">
    <name type="scientific">Hyaloscypha variabilis (strain UAMH 11265 / GT02V1 / F)</name>
    <name type="common">Meliniomyces variabilis</name>
    <dbReference type="NCBI Taxonomy" id="1149755"/>
    <lineage>
        <taxon>Eukaryota</taxon>
        <taxon>Fungi</taxon>
        <taxon>Dikarya</taxon>
        <taxon>Ascomycota</taxon>
        <taxon>Pezizomycotina</taxon>
        <taxon>Leotiomycetes</taxon>
        <taxon>Helotiales</taxon>
        <taxon>Hyaloscyphaceae</taxon>
        <taxon>Hyaloscypha</taxon>
        <taxon>Hyaloscypha variabilis</taxon>
    </lineage>
</organism>
<comment type="catalytic activity">
    <reaction evidence="10">
        <text>L-arabinitol + NAD(+) = L-xylulose + NADH + H(+)</text>
        <dbReference type="Rhea" id="RHEA:16381"/>
        <dbReference type="ChEBI" id="CHEBI:15378"/>
        <dbReference type="ChEBI" id="CHEBI:17399"/>
        <dbReference type="ChEBI" id="CHEBI:18403"/>
        <dbReference type="ChEBI" id="CHEBI:57540"/>
        <dbReference type="ChEBI" id="CHEBI:57945"/>
        <dbReference type="EC" id="1.1.1.12"/>
    </reaction>
</comment>
<protein>
    <recommendedName>
        <fullName evidence="9">L-arabinitol 4-dehydrogenase</fullName>
        <ecNumber evidence="8">1.1.1.12</ecNumber>
    </recommendedName>
</protein>
<dbReference type="GO" id="GO:0050019">
    <property type="term" value="F:L-arabinitol 4-dehydrogenase activity"/>
    <property type="evidence" value="ECO:0007669"/>
    <property type="project" value="UniProtKB-EC"/>
</dbReference>
<dbReference type="AlphaFoldDB" id="A0A2J6RYE0"/>
<keyword evidence="14" id="KW-1185">Reference proteome</keyword>
<dbReference type="EC" id="1.1.1.12" evidence="8"/>
<dbReference type="CDD" id="cd05285">
    <property type="entry name" value="sorbitol_DH"/>
    <property type="match status" value="1"/>
</dbReference>
<evidence type="ECO:0000256" key="2">
    <source>
        <dbReference type="ARBA" id="ARBA00008072"/>
    </source>
</evidence>
<evidence type="ECO:0000256" key="10">
    <source>
        <dbReference type="ARBA" id="ARBA00049317"/>
    </source>
</evidence>
<dbReference type="FunFam" id="3.40.50.720:FF:000068">
    <property type="entry name" value="Sorbitol dehydrogenase"/>
    <property type="match status" value="1"/>
</dbReference>
<dbReference type="SUPFAM" id="SSF50129">
    <property type="entry name" value="GroES-like"/>
    <property type="match status" value="1"/>
</dbReference>
<evidence type="ECO:0000256" key="9">
    <source>
        <dbReference type="ARBA" id="ARBA00039783"/>
    </source>
</evidence>
<evidence type="ECO:0000256" key="3">
    <source>
        <dbReference type="ARBA" id="ARBA00011881"/>
    </source>
</evidence>
<comment type="cofactor">
    <cofactor evidence="1">
        <name>Zn(2+)</name>
        <dbReference type="ChEBI" id="CHEBI:29105"/>
    </cofactor>
</comment>
<dbReference type="Gene3D" id="3.40.50.720">
    <property type="entry name" value="NAD(P)-binding Rossmann-like Domain"/>
    <property type="match status" value="1"/>
</dbReference>
<dbReference type="InterPro" id="IPR013154">
    <property type="entry name" value="ADH-like_N"/>
</dbReference>
<sequence length="362" mass="38657">MATATAVETKENLGVFTNPQHDLYIAQCSPAGDDLAPGPGEVLVHVRASGICGSDIHFQRHGRVGPTMVVREEHILGHESSGVVIAVHPSVKDLAIGDRVALEGSEPCHVCEECLHGKYNGCPQMLFKSTPPVPGFLRRYVKQKAQWCHKIGDMSYEFGALLEPLCVALAGIERAGVKLGDPVVVCGAGPIGIISALCARAAGAVPLVITDIDANRLSFAEKVVPGIRTVLVKRGEKAEEIGENIIKAAGLRPSIVIECTGVESSVSAGIFSLKFGGVIHVIGVGADYQNLPFMHLSVNEIDIRLQYRYANTWPRAIRLVNSGLVDVSSLVTHRFALKESVEAFKTASDVKSGAIKVMILDE</sequence>
<name>A0A2J6RYE0_HYAVF</name>
<dbReference type="GO" id="GO:0046872">
    <property type="term" value="F:metal ion binding"/>
    <property type="evidence" value="ECO:0007669"/>
    <property type="project" value="UniProtKB-KW"/>
</dbReference>
<comment type="similarity">
    <text evidence="2">Belongs to the zinc-containing alcohol dehydrogenase family.</text>
</comment>
<evidence type="ECO:0000256" key="1">
    <source>
        <dbReference type="ARBA" id="ARBA00001947"/>
    </source>
</evidence>
<gene>
    <name evidence="13" type="ORF">L207DRAFT_423489</name>
</gene>
<dbReference type="InterPro" id="IPR045306">
    <property type="entry name" value="SDH-like"/>
</dbReference>
<accession>A0A2J6RYE0</accession>